<evidence type="ECO:0000313" key="2">
    <source>
        <dbReference type="EMBL" id="ETV89073.1"/>
    </source>
</evidence>
<sequence length="243" mass="26944">MESAPTSNALESPANNIKPNVDENILGPSLLDVMQTTRLSSLKATYYSRSAVVARVHESLVGQDCSKRVQEFFVSTLQKLECDASGLVLVQDSSVCVILESTSDQFTDLCSELRSFSVLTDVKVLATCDDNATRLMKSLYFKKLSIAKPVDDADEFQLAKDVVFNLVTLMRRFGAMPASTIKKTLAAPSNSDLMLMPSNDTVVFLAKHESLMSLDEFLDIYKAPISIELESERVWPIHPLFTY</sequence>
<dbReference type="RefSeq" id="XP_009821473.1">
    <property type="nucleotide sequence ID" value="XM_009823171.1"/>
</dbReference>
<dbReference type="OrthoDB" id="548795at2759"/>
<evidence type="ECO:0000313" key="4">
    <source>
        <dbReference type="Proteomes" id="UP000285712"/>
    </source>
</evidence>
<feature type="region of interest" description="Disordered" evidence="1">
    <location>
        <begin position="1"/>
        <end position="21"/>
    </location>
</feature>
<dbReference type="AlphaFoldDB" id="W4HD87"/>
<dbReference type="EMBL" id="KI913114">
    <property type="protein sequence ID" value="ETV89073.1"/>
    <property type="molecule type" value="Genomic_DNA"/>
</dbReference>
<dbReference type="InterPro" id="IPR055308">
    <property type="entry name" value="TEX47-like"/>
</dbReference>
<dbReference type="PANTHER" id="PTHR34035:SF1">
    <property type="entry name" value="TESTIS-EXPRESSED PROTEIN 47"/>
    <property type="match status" value="1"/>
</dbReference>
<dbReference type="GeneID" id="20802452"/>
<proteinExistence type="predicted"/>
<feature type="compositionally biased region" description="Polar residues" evidence="1">
    <location>
        <begin position="1"/>
        <end position="18"/>
    </location>
</feature>
<dbReference type="Proteomes" id="UP000285712">
    <property type="component" value="Unassembled WGS sequence"/>
</dbReference>
<protein>
    <submittedName>
        <fullName evidence="2">Uncharacterized protein</fullName>
    </submittedName>
</protein>
<dbReference type="PANTHER" id="PTHR34035">
    <property type="entry name" value="TESTIS-EXPRESSED PROTEIN 47"/>
    <property type="match status" value="1"/>
</dbReference>
<dbReference type="Pfam" id="PF24787">
    <property type="entry name" value="TEX47"/>
    <property type="match status" value="1"/>
</dbReference>
<organism evidence="2">
    <name type="scientific">Aphanomyces astaci</name>
    <name type="common">Crayfish plague agent</name>
    <dbReference type="NCBI Taxonomy" id="112090"/>
    <lineage>
        <taxon>Eukaryota</taxon>
        <taxon>Sar</taxon>
        <taxon>Stramenopiles</taxon>
        <taxon>Oomycota</taxon>
        <taxon>Saprolegniomycetes</taxon>
        <taxon>Saprolegniales</taxon>
        <taxon>Verrucalvaceae</taxon>
        <taxon>Aphanomyces</taxon>
    </lineage>
</organism>
<reference evidence="3 4" key="2">
    <citation type="submission" date="2018-08" db="EMBL/GenBank/DDBJ databases">
        <title>Aphanomyces genome sequencing and annotation.</title>
        <authorList>
            <person name="Minardi D."/>
            <person name="Oidtmann B."/>
            <person name="Van Der Giezen M."/>
            <person name="Studholme D.J."/>
        </authorList>
    </citation>
    <scope>NUCLEOTIDE SEQUENCE [LARGE SCALE GENOMIC DNA]</scope>
    <source>
        <strain evidence="3 4">Sv</strain>
    </source>
</reference>
<dbReference type="EMBL" id="QUTG01003319">
    <property type="protein sequence ID" value="RHY92065.1"/>
    <property type="molecule type" value="Genomic_DNA"/>
</dbReference>
<dbReference type="VEuPathDB" id="FungiDB:H257_00456"/>
<reference evidence="2" key="1">
    <citation type="submission" date="2013-12" db="EMBL/GenBank/DDBJ databases">
        <title>The Genome Sequence of Aphanomyces astaci APO3.</title>
        <authorList>
            <consortium name="The Broad Institute Genomics Platform"/>
            <person name="Russ C."/>
            <person name="Tyler B."/>
            <person name="van West P."/>
            <person name="Dieguez-Uribeondo J."/>
            <person name="Young S.K."/>
            <person name="Zeng Q."/>
            <person name="Gargeya S."/>
            <person name="Fitzgerald M."/>
            <person name="Abouelleil A."/>
            <person name="Alvarado L."/>
            <person name="Chapman S.B."/>
            <person name="Gainer-Dewar J."/>
            <person name="Goldberg J."/>
            <person name="Griggs A."/>
            <person name="Gujja S."/>
            <person name="Hansen M."/>
            <person name="Howarth C."/>
            <person name="Imamovic A."/>
            <person name="Ireland A."/>
            <person name="Larimer J."/>
            <person name="McCowan C."/>
            <person name="Murphy C."/>
            <person name="Pearson M."/>
            <person name="Poon T.W."/>
            <person name="Priest M."/>
            <person name="Roberts A."/>
            <person name="Saif S."/>
            <person name="Shea T."/>
            <person name="Sykes S."/>
            <person name="Wortman J."/>
            <person name="Nusbaum C."/>
            <person name="Birren B."/>
        </authorList>
    </citation>
    <scope>NUCLEOTIDE SEQUENCE [LARGE SCALE GENOMIC DNA]</scope>
    <source>
        <strain evidence="2">APO3</strain>
    </source>
</reference>
<evidence type="ECO:0000313" key="3">
    <source>
        <dbReference type="EMBL" id="RHY92065.1"/>
    </source>
</evidence>
<name>W4HD87_APHAT</name>
<evidence type="ECO:0000256" key="1">
    <source>
        <dbReference type="SAM" id="MobiDB-lite"/>
    </source>
</evidence>
<gene>
    <name evidence="3" type="ORF">DYB35_003477</name>
    <name evidence="2" type="ORF">H257_00456</name>
</gene>
<accession>W4HD87</accession>